<reference evidence="4" key="1">
    <citation type="submission" date="2023-10" db="EMBL/GenBank/DDBJ databases">
        <title>Chromosome-level genome of the transformable northern wattle, Acacia crassicarpa.</title>
        <authorList>
            <person name="Massaro I."/>
            <person name="Sinha N.R."/>
            <person name="Poethig S."/>
            <person name="Leichty A.R."/>
        </authorList>
    </citation>
    <scope>NUCLEOTIDE SEQUENCE</scope>
    <source>
        <strain evidence="4">Acra3RX</strain>
        <tissue evidence="4">Leaf</tissue>
    </source>
</reference>
<dbReference type="InterPro" id="IPR052610">
    <property type="entry name" value="bHLH_transcription_regulator"/>
</dbReference>
<dbReference type="InterPro" id="IPR054502">
    <property type="entry name" value="bHLH-TF_ACT-like_plant"/>
</dbReference>
<comment type="caution">
    <text evidence="4">The sequence shown here is derived from an EMBL/GenBank/DDBJ whole genome shotgun (WGS) entry which is preliminary data.</text>
</comment>
<dbReference type="PANTHER" id="PTHR45959">
    <property type="entry name" value="BHLH TRANSCRIPTION FACTOR"/>
    <property type="match status" value="1"/>
</dbReference>
<dbReference type="GO" id="GO:0005634">
    <property type="term" value="C:nucleus"/>
    <property type="evidence" value="ECO:0007669"/>
    <property type="project" value="UniProtKB-SubCell"/>
</dbReference>
<dbReference type="AlphaFoldDB" id="A0AAE1MJH1"/>
<dbReference type="GO" id="GO:0080090">
    <property type="term" value="P:regulation of primary metabolic process"/>
    <property type="evidence" value="ECO:0007669"/>
    <property type="project" value="UniProtKB-ARBA"/>
</dbReference>
<protein>
    <recommendedName>
        <fullName evidence="3">Plant bHLH transcription factor ACT-like domain-containing protein</fullName>
    </recommendedName>
</protein>
<sequence>MEGSGENWPYYQQMDLNTNLEKAIDYVSYLEERVRELEQKQSNNTSGKKAARGYNGDYYDDGASSSSWCCEEWCEASLPEVKARFSENEVLIIIHCEKQKGIMNKILPQLENLHLSVISSSVLPFGKFTLDITIVAQMGEEFNSTVSAIVKSLRRAISK</sequence>
<dbReference type="EMBL" id="JAWXYG010000007">
    <property type="protein sequence ID" value="KAK4267609.1"/>
    <property type="molecule type" value="Genomic_DNA"/>
</dbReference>
<proteinExistence type="predicted"/>
<dbReference type="Pfam" id="PF22754">
    <property type="entry name" value="bHLH-TF_ACT-like_plant"/>
    <property type="match status" value="1"/>
</dbReference>
<keyword evidence="5" id="KW-1185">Reference proteome</keyword>
<feature type="domain" description="Plant bHLH transcription factor ACT-like" evidence="3">
    <location>
        <begin position="82"/>
        <end position="157"/>
    </location>
</feature>
<accession>A0AAE1MJH1</accession>
<dbReference type="PANTHER" id="PTHR45959:SF8">
    <property type="entry name" value="PROTEIN, PUTATIVE-RELATED"/>
    <property type="match status" value="1"/>
</dbReference>
<evidence type="ECO:0000259" key="3">
    <source>
        <dbReference type="Pfam" id="PF22754"/>
    </source>
</evidence>
<name>A0AAE1MJH1_9FABA</name>
<gene>
    <name evidence="4" type="ORF">QN277_024364</name>
</gene>
<comment type="subcellular location">
    <subcellularLocation>
        <location evidence="1">Nucleus</location>
    </subcellularLocation>
</comment>
<dbReference type="Proteomes" id="UP001293593">
    <property type="component" value="Unassembled WGS sequence"/>
</dbReference>
<evidence type="ECO:0000313" key="4">
    <source>
        <dbReference type="EMBL" id="KAK4267609.1"/>
    </source>
</evidence>
<organism evidence="4 5">
    <name type="scientific">Acacia crassicarpa</name>
    <name type="common">northern wattle</name>
    <dbReference type="NCBI Taxonomy" id="499986"/>
    <lineage>
        <taxon>Eukaryota</taxon>
        <taxon>Viridiplantae</taxon>
        <taxon>Streptophyta</taxon>
        <taxon>Embryophyta</taxon>
        <taxon>Tracheophyta</taxon>
        <taxon>Spermatophyta</taxon>
        <taxon>Magnoliopsida</taxon>
        <taxon>eudicotyledons</taxon>
        <taxon>Gunneridae</taxon>
        <taxon>Pentapetalae</taxon>
        <taxon>rosids</taxon>
        <taxon>fabids</taxon>
        <taxon>Fabales</taxon>
        <taxon>Fabaceae</taxon>
        <taxon>Caesalpinioideae</taxon>
        <taxon>mimosoid clade</taxon>
        <taxon>Acacieae</taxon>
        <taxon>Acacia</taxon>
    </lineage>
</organism>
<evidence type="ECO:0000256" key="2">
    <source>
        <dbReference type="ARBA" id="ARBA00023242"/>
    </source>
</evidence>
<keyword evidence="2" id="KW-0539">Nucleus</keyword>
<evidence type="ECO:0000256" key="1">
    <source>
        <dbReference type="ARBA" id="ARBA00004123"/>
    </source>
</evidence>
<evidence type="ECO:0000313" key="5">
    <source>
        <dbReference type="Proteomes" id="UP001293593"/>
    </source>
</evidence>